<comment type="similarity">
    <text evidence="5 16">Belongs to the aspartate-semialdehyde dehydrogenase family.</text>
</comment>
<feature type="binding site" evidence="16">
    <location>
        <begin position="162"/>
        <end position="163"/>
    </location>
    <ligand>
        <name>NADP(+)</name>
        <dbReference type="ChEBI" id="CHEBI:58349"/>
    </ligand>
</feature>
<dbReference type="InterPro" id="IPR012080">
    <property type="entry name" value="Asp_semialdehyde_DH"/>
</dbReference>
<dbReference type="InterPro" id="IPR000319">
    <property type="entry name" value="Asp-semialdehyde_DH_CS"/>
</dbReference>
<dbReference type="UniPathway" id="UPA00050">
    <property type="reaction ID" value="UER00463"/>
</dbReference>
<dbReference type="SUPFAM" id="SSF55347">
    <property type="entry name" value="Glyceraldehyde-3-phosphate dehydrogenase-like, C-terminal domain"/>
    <property type="match status" value="1"/>
</dbReference>
<keyword evidence="12 16" id="KW-0560">Oxidoreductase</keyword>
<evidence type="ECO:0000256" key="7">
    <source>
        <dbReference type="ARBA" id="ARBA00013120"/>
    </source>
</evidence>
<evidence type="ECO:0000313" key="19">
    <source>
        <dbReference type="EMBL" id="TWT60343.1"/>
    </source>
</evidence>
<dbReference type="InterPro" id="IPR000534">
    <property type="entry name" value="Semialdehyde_DH_NAD-bd"/>
</dbReference>
<feature type="domain" description="Semialdehyde dehydrogenase NAD-binding" evidence="18">
    <location>
        <begin position="8"/>
        <end position="123"/>
    </location>
</feature>
<dbReference type="EC" id="1.2.1.11" evidence="7 16"/>
<feature type="active site" description="Proton acceptor" evidence="16 17">
    <location>
        <position position="245"/>
    </location>
</feature>
<feature type="binding site" evidence="16">
    <location>
        <position position="318"/>
    </location>
    <ligand>
        <name>NADP(+)</name>
        <dbReference type="ChEBI" id="CHEBI:58349"/>
    </ligand>
</feature>
<keyword evidence="9 16" id="KW-0791">Threonine biosynthesis</keyword>
<dbReference type="InterPro" id="IPR036291">
    <property type="entry name" value="NAD(P)-bd_dom_sf"/>
</dbReference>
<keyword evidence="10 16" id="KW-0521">NADP</keyword>
<dbReference type="Gene3D" id="3.30.360.10">
    <property type="entry name" value="Dihydrodipicolinate Reductase, domain 2"/>
    <property type="match status" value="1"/>
</dbReference>
<dbReference type="GO" id="GO:0004073">
    <property type="term" value="F:aspartate-semialdehyde dehydrogenase activity"/>
    <property type="evidence" value="ECO:0007669"/>
    <property type="project" value="UniProtKB-UniRule"/>
</dbReference>
<dbReference type="Pfam" id="PF01118">
    <property type="entry name" value="Semialdhyde_dh"/>
    <property type="match status" value="1"/>
</dbReference>
<dbReference type="NCBIfam" id="TIGR01296">
    <property type="entry name" value="asd_B"/>
    <property type="match status" value="1"/>
</dbReference>
<evidence type="ECO:0000256" key="13">
    <source>
        <dbReference type="ARBA" id="ARBA00023154"/>
    </source>
</evidence>
<name>A0A5C5XDF9_9PLAN</name>
<evidence type="ECO:0000256" key="8">
    <source>
        <dbReference type="ARBA" id="ARBA00022605"/>
    </source>
</evidence>
<evidence type="ECO:0000256" key="2">
    <source>
        <dbReference type="ARBA" id="ARBA00005021"/>
    </source>
</evidence>
<protein>
    <recommendedName>
        <fullName evidence="7 16">Aspartate-semialdehyde dehydrogenase</fullName>
        <shortName evidence="16">ASA dehydrogenase</shortName>
        <shortName evidence="16">ASADH</shortName>
        <ecNumber evidence="7 16">1.2.1.11</ecNumber>
    </recommendedName>
    <alternativeName>
        <fullName evidence="16">Aspartate-beta-semialdehyde dehydrogenase</fullName>
    </alternativeName>
</protein>
<comment type="pathway">
    <text evidence="3 16">Amino-acid biosynthesis; L-lysine biosynthesis via DAP pathway; (S)-tetrahydrodipicolinate from L-aspartate: step 2/4.</text>
</comment>
<comment type="subunit">
    <text evidence="6 16">Homodimer.</text>
</comment>
<dbReference type="GO" id="GO:0050661">
    <property type="term" value="F:NADP binding"/>
    <property type="evidence" value="ECO:0007669"/>
    <property type="project" value="UniProtKB-UniRule"/>
</dbReference>
<dbReference type="PIRSF" id="PIRSF000148">
    <property type="entry name" value="ASA_dh"/>
    <property type="match status" value="1"/>
</dbReference>
<comment type="caution">
    <text evidence="19">The sequence shown here is derived from an EMBL/GenBank/DDBJ whole genome shotgun (WGS) entry which is preliminary data.</text>
</comment>
<feature type="active site" description="Acyl-thioester intermediate" evidence="16 17">
    <location>
        <position position="132"/>
    </location>
</feature>
<reference evidence="19 20" key="1">
    <citation type="submission" date="2019-02" db="EMBL/GenBank/DDBJ databases">
        <title>Deep-cultivation of Planctomycetes and their phenomic and genomic characterization uncovers novel biology.</title>
        <authorList>
            <person name="Wiegand S."/>
            <person name="Jogler M."/>
            <person name="Boedeker C."/>
            <person name="Pinto D."/>
            <person name="Vollmers J."/>
            <person name="Rivas-Marin E."/>
            <person name="Kohn T."/>
            <person name="Peeters S.H."/>
            <person name="Heuer A."/>
            <person name="Rast P."/>
            <person name="Oberbeckmann S."/>
            <person name="Bunk B."/>
            <person name="Jeske O."/>
            <person name="Meyerdierks A."/>
            <person name="Storesund J.E."/>
            <person name="Kallscheuer N."/>
            <person name="Luecker S."/>
            <person name="Lage O.M."/>
            <person name="Pohl T."/>
            <person name="Merkel B.J."/>
            <person name="Hornburger P."/>
            <person name="Mueller R.-W."/>
            <person name="Bruemmer F."/>
            <person name="Labrenz M."/>
            <person name="Spormann A.M."/>
            <person name="Op Den Camp H."/>
            <person name="Overmann J."/>
            <person name="Amann R."/>
            <person name="Jetten M.S.M."/>
            <person name="Mascher T."/>
            <person name="Medema M.H."/>
            <person name="Devos D.P."/>
            <person name="Kaster A.-K."/>
            <person name="Ovreas L."/>
            <person name="Rohde M."/>
            <person name="Galperin M.Y."/>
            <person name="Jogler C."/>
        </authorList>
    </citation>
    <scope>NUCLEOTIDE SEQUENCE [LARGE SCALE GENOMIC DNA]</scope>
    <source>
        <strain evidence="19 20">Pan54</strain>
    </source>
</reference>
<evidence type="ECO:0000256" key="10">
    <source>
        <dbReference type="ARBA" id="ARBA00022857"/>
    </source>
</evidence>
<feature type="binding site" evidence="16">
    <location>
        <position position="159"/>
    </location>
    <ligand>
        <name>substrate</name>
    </ligand>
</feature>
<organism evidence="19 20">
    <name type="scientific">Rubinisphaera italica</name>
    <dbReference type="NCBI Taxonomy" id="2527969"/>
    <lineage>
        <taxon>Bacteria</taxon>
        <taxon>Pseudomonadati</taxon>
        <taxon>Planctomycetota</taxon>
        <taxon>Planctomycetia</taxon>
        <taxon>Planctomycetales</taxon>
        <taxon>Planctomycetaceae</taxon>
        <taxon>Rubinisphaera</taxon>
    </lineage>
</organism>
<proteinExistence type="inferred from homology"/>
<feature type="binding site" evidence="16">
    <location>
        <position position="238"/>
    </location>
    <ligand>
        <name>substrate</name>
    </ligand>
</feature>
<feature type="binding site" evidence="16">
    <location>
        <position position="103"/>
    </location>
    <ligand>
        <name>phosphate</name>
        <dbReference type="ChEBI" id="CHEBI:43474"/>
    </ligand>
</feature>
<evidence type="ECO:0000256" key="3">
    <source>
        <dbReference type="ARBA" id="ARBA00005076"/>
    </source>
</evidence>
<keyword evidence="8 16" id="KW-0028">Amino-acid biosynthesis</keyword>
<keyword evidence="13 16" id="KW-0457">Lysine biosynthesis</keyword>
<evidence type="ECO:0000256" key="17">
    <source>
        <dbReference type="PIRSR" id="PIRSR000148-1"/>
    </source>
</evidence>
<feature type="binding site" evidence="16">
    <location>
        <begin position="15"/>
        <end position="18"/>
    </location>
    <ligand>
        <name>NADP(+)</name>
        <dbReference type="ChEBI" id="CHEBI:58349"/>
    </ligand>
</feature>
<dbReference type="SMART" id="SM00859">
    <property type="entry name" value="Semialdhyde_dh"/>
    <property type="match status" value="1"/>
</dbReference>
<keyword evidence="11 16" id="KW-0220">Diaminopimelate biosynthesis</keyword>
<dbReference type="GO" id="GO:0009089">
    <property type="term" value="P:lysine biosynthetic process via diaminopimelate"/>
    <property type="evidence" value="ECO:0007669"/>
    <property type="project" value="UniProtKB-UniRule"/>
</dbReference>
<evidence type="ECO:0000256" key="11">
    <source>
        <dbReference type="ARBA" id="ARBA00022915"/>
    </source>
</evidence>
<evidence type="ECO:0000256" key="15">
    <source>
        <dbReference type="ARBA" id="ARBA00047891"/>
    </source>
</evidence>
<evidence type="ECO:0000256" key="14">
    <source>
        <dbReference type="ARBA" id="ARBA00023167"/>
    </source>
</evidence>
<dbReference type="CDD" id="cd02316">
    <property type="entry name" value="VcASADH2_like_N"/>
    <property type="match status" value="1"/>
</dbReference>
<keyword evidence="14 16" id="KW-0486">Methionine biosynthesis</keyword>
<evidence type="ECO:0000256" key="4">
    <source>
        <dbReference type="ARBA" id="ARBA00005097"/>
    </source>
</evidence>
<dbReference type="GO" id="GO:0046983">
    <property type="term" value="F:protein dimerization activity"/>
    <property type="evidence" value="ECO:0007669"/>
    <property type="project" value="InterPro"/>
</dbReference>
<dbReference type="SUPFAM" id="SSF51735">
    <property type="entry name" value="NAD(P)-binding Rossmann-fold domains"/>
    <property type="match status" value="1"/>
</dbReference>
<dbReference type="GO" id="GO:0071266">
    <property type="term" value="P:'de novo' L-methionine biosynthetic process"/>
    <property type="evidence" value="ECO:0007669"/>
    <property type="project" value="UniProtKB-UniRule"/>
</dbReference>
<dbReference type="Gene3D" id="3.40.50.720">
    <property type="entry name" value="NAD(P)-binding Rossmann-like Domain"/>
    <property type="match status" value="1"/>
</dbReference>
<dbReference type="GO" id="GO:0009088">
    <property type="term" value="P:threonine biosynthetic process"/>
    <property type="evidence" value="ECO:0007669"/>
    <property type="project" value="UniProtKB-UniRule"/>
</dbReference>
<evidence type="ECO:0000256" key="6">
    <source>
        <dbReference type="ARBA" id="ARBA00011738"/>
    </source>
</evidence>
<dbReference type="GO" id="GO:0051287">
    <property type="term" value="F:NAD binding"/>
    <property type="evidence" value="ECO:0007669"/>
    <property type="project" value="InterPro"/>
</dbReference>
<evidence type="ECO:0000259" key="18">
    <source>
        <dbReference type="SMART" id="SM00859"/>
    </source>
</evidence>
<dbReference type="PANTHER" id="PTHR46278">
    <property type="entry name" value="DEHYDROGENASE, PUTATIVE-RELATED"/>
    <property type="match status" value="1"/>
</dbReference>
<dbReference type="UniPathway" id="UPA00034">
    <property type="reaction ID" value="UER00016"/>
</dbReference>
<dbReference type="Pfam" id="PF02774">
    <property type="entry name" value="Semialdhyde_dhC"/>
    <property type="match status" value="1"/>
</dbReference>
<comment type="catalytic activity">
    <reaction evidence="15 16">
        <text>L-aspartate 4-semialdehyde + phosphate + NADP(+) = 4-phospho-L-aspartate + NADPH + H(+)</text>
        <dbReference type="Rhea" id="RHEA:24284"/>
        <dbReference type="ChEBI" id="CHEBI:15378"/>
        <dbReference type="ChEBI" id="CHEBI:43474"/>
        <dbReference type="ChEBI" id="CHEBI:57535"/>
        <dbReference type="ChEBI" id="CHEBI:57783"/>
        <dbReference type="ChEBI" id="CHEBI:58349"/>
        <dbReference type="ChEBI" id="CHEBI:537519"/>
        <dbReference type="EC" id="1.2.1.11"/>
    </reaction>
</comment>
<dbReference type="AlphaFoldDB" id="A0A5C5XDF9"/>
<dbReference type="GO" id="GO:0019877">
    <property type="term" value="P:diaminopimelate biosynthetic process"/>
    <property type="evidence" value="ECO:0007669"/>
    <property type="project" value="UniProtKB-UniRule"/>
</dbReference>
<gene>
    <name evidence="19" type="primary">asd2</name>
    <name evidence="16" type="synonym">asd</name>
    <name evidence="19" type="ORF">Pan54_10570</name>
</gene>
<comment type="function">
    <text evidence="1 16">Catalyzes the NADPH-dependent formation of L-aspartate-semialdehyde (L-ASA) by the reductive dephosphorylation of L-aspartyl-4-phosphate.</text>
</comment>
<keyword evidence="20" id="KW-1185">Reference proteome</keyword>
<feature type="binding site" evidence="16">
    <location>
        <begin position="43"/>
        <end position="44"/>
    </location>
    <ligand>
        <name>NADP(+)</name>
        <dbReference type="ChEBI" id="CHEBI:58349"/>
    </ligand>
</feature>
<dbReference type="Proteomes" id="UP000316095">
    <property type="component" value="Unassembled WGS sequence"/>
</dbReference>
<evidence type="ECO:0000256" key="5">
    <source>
        <dbReference type="ARBA" id="ARBA00010584"/>
    </source>
</evidence>
<dbReference type="InterPro" id="IPR012280">
    <property type="entry name" value="Semialdhyde_DH_dimer_dom"/>
</dbReference>
<sequence>MEKSVFKTVAVVGASGAVGRIILELLEEREFPAETFRFLSSARSAGTDLVFKNQDYVFEELTKDSFKGVDLVIASTPDDTAAEFLPYAVEAGAKVIDESGYWRMHEEVALVVPEINPEAALNAKGIIASPNCSTTQMVLAMKPLYDISPIRRVIVSTYQATSGAGLVGTEDLIHSSQARLQGEEYDYKVFKQPIAFNAIPQIGSHKQDGYTSEEMKMVNETRKILGDPNIMINATCVRIPVWNCHSESITIETETPISPEQAREAFAAFPGIEVIDDLETGQYPMPYNSDGSDEVYVGRIRKDISHPNGLTFWCVSDNLRKGAATNAVQIAELLNKHYK</sequence>
<comment type="caution">
    <text evidence="16">Lacks conserved residue(s) required for the propagation of feature annotation.</text>
</comment>
<dbReference type="UniPathway" id="UPA00051">
    <property type="reaction ID" value="UER00464"/>
</dbReference>
<dbReference type="NCBIfam" id="NF011456">
    <property type="entry name" value="PRK14874.1"/>
    <property type="match status" value="1"/>
</dbReference>
<accession>A0A5C5XDF9</accession>
<dbReference type="EMBL" id="SJPG01000001">
    <property type="protein sequence ID" value="TWT60343.1"/>
    <property type="molecule type" value="Genomic_DNA"/>
</dbReference>
<evidence type="ECO:0000256" key="16">
    <source>
        <dbReference type="HAMAP-Rule" id="MF_02121"/>
    </source>
</evidence>
<dbReference type="PROSITE" id="PS01103">
    <property type="entry name" value="ASD"/>
    <property type="match status" value="1"/>
</dbReference>
<comment type="pathway">
    <text evidence="2 16">Amino-acid biosynthesis; L-methionine biosynthesis via de novo pathway; L-homoserine from L-aspartate: step 2/3.</text>
</comment>
<evidence type="ECO:0000313" key="20">
    <source>
        <dbReference type="Proteomes" id="UP000316095"/>
    </source>
</evidence>
<evidence type="ECO:0000256" key="1">
    <source>
        <dbReference type="ARBA" id="ARBA00002492"/>
    </source>
</evidence>
<dbReference type="PANTHER" id="PTHR46278:SF2">
    <property type="entry name" value="ASPARTATE-SEMIALDEHYDE DEHYDROGENASE"/>
    <property type="match status" value="1"/>
</dbReference>
<comment type="pathway">
    <text evidence="4 16">Amino-acid biosynthesis; L-threonine biosynthesis; L-threonine from L-aspartate: step 2/5.</text>
</comment>
<dbReference type="InterPro" id="IPR005986">
    <property type="entry name" value="Asp_semialdehyde_DH_beta"/>
</dbReference>
<dbReference type="CDD" id="cd18131">
    <property type="entry name" value="ASADH_C_bac_euk_like"/>
    <property type="match status" value="1"/>
</dbReference>
<dbReference type="HAMAP" id="MF_02121">
    <property type="entry name" value="ASADH"/>
    <property type="match status" value="1"/>
</dbReference>
<dbReference type="GO" id="GO:0009097">
    <property type="term" value="P:isoleucine biosynthetic process"/>
    <property type="evidence" value="ECO:0007669"/>
    <property type="project" value="UniProtKB-UniRule"/>
</dbReference>
<evidence type="ECO:0000256" key="9">
    <source>
        <dbReference type="ARBA" id="ARBA00022697"/>
    </source>
</evidence>
<evidence type="ECO:0000256" key="12">
    <source>
        <dbReference type="ARBA" id="ARBA00023002"/>
    </source>
</evidence>